<dbReference type="InterPro" id="IPR011011">
    <property type="entry name" value="Znf_FYVE_PHD"/>
</dbReference>
<proteinExistence type="predicted"/>
<accession>A0A6A4TPU3</accession>
<gene>
    <name evidence="1" type="ORF">F2P81_003929</name>
</gene>
<evidence type="ECO:0000313" key="1">
    <source>
        <dbReference type="EMBL" id="KAF0044771.1"/>
    </source>
</evidence>
<dbReference type="AlphaFoldDB" id="A0A6A4TPU3"/>
<name>A0A6A4TPU3_SCOMX</name>
<dbReference type="SUPFAM" id="SSF57903">
    <property type="entry name" value="FYVE/PHD zinc finger"/>
    <property type="match status" value="1"/>
</dbReference>
<protein>
    <submittedName>
        <fullName evidence="1">Uncharacterized protein</fullName>
    </submittedName>
</protein>
<dbReference type="Gene3D" id="3.30.40.10">
    <property type="entry name" value="Zinc/RING finger domain, C3HC4 (zinc finger)"/>
    <property type="match status" value="1"/>
</dbReference>
<evidence type="ECO:0000313" key="2">
    <source>
        <dbReference type="Proteomes" id="UP000438429"/>
    </source>
</evidence>
<sequence>MLKLIQTSDNYGDVGIVHTGKRRIKLAAEKVPIVTVKVNTVDQFKDQDLLLVPSEEPTLPEGVTVAECLITVPSDRSGYLKIPIVSTNKQDITLDQRTVVGHLQTFKTTYAVRTEKIYIVSSNEFCSFCGNKYLPIDAVWMQCGACTRWIHTHFLGMTVAQIPSKDSP</sequence>
<reference evidence="1 2" key="1">
    <citation type="submission" date="2019-06" db="EMBL/GenBank/DDBJ databases">
        <title>Draft genomes of female and male turbot (Scophthalmus maximus).</title>
        <authorList>
            <person name="Xu H."/>
            <person name="Xu X.-W."/>
            <person name="Shao C."/>
            <person name="Chen S."/>
        </authorList>
    </citation>
    <scope>NUCLEOTIDE SEQUENCE [LARGE SCALE GENOMIC DNA]</scope>
    <source>
        <strain evidence="1">Ysfricsl-2016a</strain>
        <tissue evidence="1">Blood</tissue>
    </source>
</reference>
<organism evidence="1 2">
    <name type="scientific">Scophthalmus maximus</name>
    <name type="common">Turbot</name>
    <name type="synonym">Psetta maxima</name>
    <dbReference type="NCBI Taxonomy" id="52904"/>
    <lineage>
        <taxon>Eukaryota</taxon>
        <taxon>Metazoa</taxon>
        <taxon>Chordata</taxon>
        <taxon>Craniata</taxon>
        <taxon>Vertebrata</taxon>
        <taxon>Euteleostomi</taxon>
        <taxon>Actinopterygii</taxon>
        <taxon>Neopterygii</taxon>
        <taxon>Teleostei</taxon>
        <taxon>Neoteleostei</taxon>
        <taxon>Acanthomorphata</taxon>
        <taxon>Carangaria</taxon>
        <taxon>Pleuronectiformes</taxon>
        <taxon>Pleuronectoidei</taxon>
        <taxon>Scophthalmidae</taxon>
        <taxon>Scophthalmus</taxon>
    </lineage>
</organism>
<dbReference type="InterPro" id="IPR013083">
    <property type="entry name" value="Znf_RING/FYVE/PHD"/>
</dbReference>
<comment type="caution">
    <text evidence="1">The sequence shown here is derived from an EMBL/GenBank/DDBJ whole genome shotgun (WGS) entry which is preliminary data.</text>
</comment>
<dbReference type="EMBL" id="VEVO01000003">
    <property type="protein sequence ID" value="KAF0044771.1"/>
    <property type="molecule type" value="Genomic_DNA"/>
</dbReference>
<dbReference type="Proteomes" id="UP000438429">
    <property type="component" value="Unassembled WGS sequence"/>
</dbReference>